<sequence>MGDTKRGRVEQARNEVRRQYRRDMEEAVSRGDEGEPADLDTAEDVDLDYDESDAPRECHRRGCEESAAFSVLERYIEETTQSPVEAVALLCAEHTEEEGPTRLEAAYDDYVFRIEPLPERES</sequence>
<accession>A0A1I4I7K9</accession>
<dbReference type="EMBL" id="FOTC01000007">
    <property type="protein sequence ID" value="SFL50274.1"/>
    <property type="molecule type" value="Genomic_DNA"/>
</dbReference>
<feature type="compositionally biased region" description="Acidic residues" evidence="1">
    <location>
        <begin position="34"/>
        <end position="45"/>
    </location>
</feature>
<name>A0A1I4I7K9_9EURY</name>
<feature type="region of interest" description="Disordered" evidence="1">
    <location>
        <begin position="1"/>
        <end position="45"/>
    </location>
</feature>
<feature type="compositionally biased region" description="Basic and acidic residues" evidence="1">
    <location>
        <begin position="1"/>
        <end position="33"/>
    </location>
</feature>
<reference evidence="3" key="1">
    <citation type="submission" date="2016-10" db="EMBL/GenBank/DDBJ databases">
        <authorList>
            <person name="Varghese N."/>
            <person name="Submissions S."/>
        </authorList>
    </citation>
    <scope>NUCLEOTIDE SEQUENCE [LARGE SCALE GENOMIC DNA]</scope>
    <source>
        <strain evidence="3">CGMCC 1.7738</strain>
    </source>
</reference>
<dbReference type="AlphaFoldDB" id="A0A1I4I7K9"/>
<gene>
    <name evidence="2" type="ORF">SAMN04487950_4021</name>
</gene>
<proteinExistence type="predicted"/>
<evidence type="ECO:0000256" key="1">
    <source>
        <dbReference type="SAM" id="MobiDB-lite"/>
    </source>
</evidence>
<protein>
    <submittedName>
        <fullName evidence="2">Uncharacterized protein</fullName>
    </submittedName>
</protein>
<evidence type="ECO:0000313" key="2">
    <source>
        <dbReference type="EMBL" id="SFL50274.1"/>
    </source>
</evidence>
<organism evidence="2 3">
    <name type="scientific">Halogranum rubrum</name>
    <dbReference type="NCBI Taxonomy" id="553466"/>
    <lineage>
        <taxon>Archaea</taxon>
        <taxon>Methanobacteriati</taxon>
        <taxon>Methanobacteriota</taxon>
        <taxon>Stenosarchaea group</taxon>
        <taxon>Halobacteria</taxon>
        <taxon>Halobacteriales</taxon>
        <taxon>Haloferacaceae</taxon>
    </lineage>
</organism>
<evidence type="ECO:0000313" key="3">
    <source>
        <dbReference type="Proteomes" id="UP000199607"/>
    </source>
</evidence>
<dbReference type="STRING" id="553466.SAMN04487950_4021"/>
<dbReference type="RefSeq" id="WP_089871824.1">
    <property type="nucleotide sequence ID" value="NZ_FOTC01000007.1"/>
</dbReference>
<dbReference type="Proteomes" id="UP000199607">
    <property type="component" value="Unassembled WGS sequence"/>
</dbReference>
<keyword evidence="3" id="KW-1185">Reference proteome</keyword>